<gene>
    <name evidence="1" type="ORF">UFOVP71_282</name>
</gene>
<reference evidence="1" key="1">
    <citation type="submission" date="2020-05" db="EMBL/GenBank/DDBJ databases">
        <authorList>
            <person name="Chiriac C."/>
            <person name="Salcher M."/>
            <person name="Ghai R."/>
            <person name="Kavagutti S V."/>
        </authorList>
    </citation>
    <scope>NUCLEOTIDE SEQUENCE</scope>
</reference>
<organism evidence="1">
    <name type="scientific">uncultured Caudovirales phage</name>
    <dbReference type="NCBI Taxonomy" id="2100421"/>
    <lineage>
        <taxon>Viruses</taxon>
        <taxon>Duplodnaviria</taxon>
        <taxon>Heunggongvirae</taxon>
        <taxon>Uroviricota</taxon>
        <taxon>Caudoviricetes</taxon>
        <taxon>Peduoviridae</taxon>
        <taxon>Maltschvirus</taxon>
        <taxon>Maltschvirus maltsch</taxon>
    </lineage>
</organism>
<name>A0A6J5TBR6_9CAUD</name>
<accession>A0A6J5TBR6</accession>
<protein>
    <submittedName>
        <fullName evidence="1">Uncharacterized protein</fullName>
    </submittedName>
</protein>
<sequence length="211" mass="24914">MKVHNTQRLFWKRWPIKAVIEITAPRRSHTNASWRLTREQAHERKEEFDRIERWCKSRFPDAGIRKESHLSLFLETEEQLSDLMDCYEHRIIEVWKPLNDAAKEMLLAHTYDIVRAKPWYNKFPIRARIKYDDNFRTTGLTAFRDAVNALAPADWHAAGLLKDVIVKSTPPRPFSWGQPLHLYLADADDAAMLRLTCGDSIERFERVRKLS</sequence>
<evidence type="ECO:0000313" key="1">
    <source>
        <dbReference type="EMBL" id="CAB4241744.1"/>
    </source>
</evidence>
<proteinExistence type="predicted"/>
<dbReference type="EMBL" id="LR797824">
    <property type="protein sequence ID" value="CAB4241744.1"/>
    <property type="molecule type" value="Genomic_DNA"/>
</dbReference>